<evidence type="ECO:0000313" key="3">
    <source>
        <dbReference type="EMBL" id="SKB39935.1"/>
    </source>
</evidence>
<dbReference type="EMBL" id="FUYV01000001">
    <property type="protein sequence ID" value="SKB39935.1"/>
    <property type="molecule type" value="Genomic_DNA"/>
</dbReference>
<dbReference type="InterPro" id="IPR000792">
    <property type="entry name" value="Tscrpt_reg_LuxR_C"/>
</dbReference>
<reference evidence="3 4" key="1">
    <citation type="submission" date="2017-02" db="EMBL/GenBank/DDBJ databases">
        <authorList>
            <person name="Peterson S.W."/>
        </authorList>
    </citation>
    <scope>NUCLEOTIDE SEQUENCE [LARGE SCALE GENOMIC DNA]</scope>
    <source>
        <strain evidence="3 4">DSM 24412</strain>
    </source>
</reference>
<dbReference type="InterPro" id="IPR015943">
    <property type="entry name" value="WD40/YVTN_repeat-like_dom_sf"/>
</dbReference>
<dbReference type="InterPro" id="IPR013783">
    <property type="entry name" value="Ig-like_fold"/>
</dbReference>
<dbReference type="SUPFAM" id="SSF46894">
    <property type="entry name" value="C-terminal effector domain of the bipartite response regulators"/>
    <property type="match status" value="1"/>
</dbReference>
<keyword evidence="1" id="KW-0472">Membrane</keyword>
<keyword evidence="1" id="KW-0812">Transmembrane</keyword>
<keyword evidence="3" id="KW-0238">DNA-binding</keyword>
<feature type="domain" description="HTH luxR-type" evidence="2">
    <location>
        <begin position="835"/>
        <end position="892"/>
    </location>
</feature>
<dbReference type="AlphaFoldDB" id="A0A1T5AY74"/>
<gene>
    <name evidence="3" type="ORF">SAMN03080601_00423</name>
</gene>
<accession>A0A1T5AY74</accession>
<keyword evidence="4" id="KW-1185">Reference proteome</keyword>
<dbReference type="STRING" id="889453.SAMN03080601_00423"/>
<dbReference type="GO" id="GO:0006355">
    <property type="term" value="P:regulation of DNA-templated transcription"/>
    <property type="evidence" value="ECO:0007669"/>
    <property type="project" value="InterPro"/>
</dbReference>
<dbReference type="Gene3D" id="2.130.10.10">
    <property type="entry name" value="YVTN repeat-like/Quinoprotein amine dehydrogenase"/>
    <property type="match status" value="1"/>
</dbReference>
<name>A0A1T5AY74_9BACT</name>
<dbReference type="OrthoDB" id="1109249at2"/>
<dbReference type="SMART" id="SM00421">
    <property type="entry name" value="HTH_LUXR"/>
    <property type="match status" value="1"/>
</dbReference>
<dbReference type="Pfam" id="PF00196">
    <property type="entry name" value="GerE"/>
    <property type="match status" value="1"/>
</dbReference>
<dbReference type="InterPro" id="IPR036388">
    <property type="entry name" value="WH-like_DNA-bd_sf"/>
</dbReference>
<evidence type="ECO:0000259" key="2">
    <source>
        <dbReference type="SMART" id="SM00421"/>
    </source>
</evidence>
<keyword evidence="1" id="KW-1133">Transmembrane helix</keyword>
<dbReference type="GO" id="GO:0003677">
    <property type="term" value="F:DNA binding"/>
    <property type="evidence" value="ECO:0007669"/>
    <property type="project" value="UniProtKB-KW"/>
</dbReference>
<organism evidence="3 4">
    <name type="scientific">Alkalitalea saponilacus</name>
    <dbReference type="NCBI Taxonomy" id="889453"/>
    <lineage>
        <taxon>Bacteria</taxon>
        <taxon>Pseudomonadati</taxon>
        <taxon>Bacteroidota</taxon>
        <taxon>Bacteroidia</taxon>
        <taxon>Marinilabiliales</taxon>
        <taxon>Marinilabiliaceae</taxon>
        <taxon>Alkalitalea</taxon>
    </lineage>
</organism>
<protein>
    <submittedName>
        <fullName evidence="3">DNA-binding transcriptional regulator, CsgD family</fullName>
    </submittedName>
</protein>
<sequence length="895" mass="103366">MGKDSMAKILLIFYFISIGGEDMFSSMRIPLVRSFEKSDYHAGRQNWDVAVDKDGIIYFANTDGLLSNIYGEWNLLKLEKGGSVRSLHVGNDTIWVGGHDEYGYFFKSDDGILEYNKLGDLDNEIIWNVIEHEEQIIFQSYLNVIVYDKANKQISYKMLGNYFWAIIEWRDELWAITMQGVIGVIRDDRFYHRETFTQQILSEVRDVFIHNDQLFIVSLDDVFVYDKNTLTQFDFGGNLDDLQFFTGTSLDNSTFLLGTVTDGLLIIDYSTGNISSIGKADGLLDNTVLSIETNDGNTVWLGLDYGIAKIDLKRTIHPIFADGATYHIKATGNNFYLSTNKGAFISENNQPFQFINGSAGQVWRIREINNIIYICHNKGLYKINHNKLVPLFEDTGVMDIVRFGQSDYYLLSAYTGVLLAKYLHGKFHVVANLNIWGNPKLHYDSQLDCIWGDTKQKPMVQFVLNNDRVEIKHYDEIERFFESQVGLVFYNGTNLMAYESEFDAFVVMRQPPFSYVAESGISVLDISMNKGVVAYVANDEIKLFSILPDGTVHSYDKFISSVNDDLIRSDPYLFLNNNELLIATDRGVVIFNLEYQSLSIQEKPVITSVNIGSNGIYQKLFFPFRDSVINLPKGRYDLQFQFASPYSDYEFTEYRYKLESYDKEWTEWDNISNRKEYTRIGGGEYRFLLESRVNQSVINQTELTIIVNRRWFQNLLVVIPIIIVSLFLFGYVAFLIIKVIKEKVHLNKLAYEKHLKDEAVKSKNEQLIQFLEVISHKNSFLQDIKGILTRMRNSEATRWVTKIDDELNSEKKLFLYSQLLSENNQEFVVRISKNYPALTDNDIRIISLIRTNMSSKEIAAILNISSSSFDTSRYRIRKKLGLNRDDDLNSFIRNL</sequence>
<dbReference type="Gene3D" id="1.10.10.10">
    <property type="entry name" value="Winged helix-like DNA-binding domain superfamily/Winged helix DNA-binding domain"/>
    <property type="match status" value="1"/>
</dbReference>
<evidence type="ECO:0000256" key="1">
    <source>
        <dbReference type="SAM" id="Phobius"/>
    </source>
</evidence>
<dbReference type="Gene3D" id="2.60.40.10">
    <property type="entry name" value="Immunoglobulins"/>
    <property type="match status" value="1"/>
</dbReference>
<dbReference type="InterPro" id="IPR016032">
    <property type="entry name" value="Sig_transdc_resp-reg_C-effctor"/>
</dbReference>
<evidence type="ECO:0000313" key="4">
    <source>
        <dbReference type="Proteomes" id="UP000191055"/>
    </source>
</evidence>
<proteinExistence type="predicted"/>
<dbReference type="Proteomes" id="UP000191055">
    <property type="component" value="Unassembled WGS sequence"/>
</dbReference>
<feature type="transmembrane region" description="Helical" evidence="1">
    <location>
        <begin position="711"/>
        <end position="737"/>
    </location>
</feature>
<dbReference type="RefSeq" id="WP_157666473.1">
    <property type="nucleotide sequence ID" value="NZ_CP021904.1"/>
</dbReference>